<dbReference type="Gene3D" id="3.90.550.10">
    <property type="entry name" value="Spore Coat Polysaccharide Biosynthesis Protein SpsA, Chain A"/>
    <property type="match status" value="1"/>
</dbReference>
<dbReference type="GeneID" id="58229350"/>
<dbReference type="SUPFAM" id="SSF53448">
    <property type="entry name" value="Nucleotide-diphospho-sugar transferases"/>
    <property type="match status" value="1"/>
</dbReference>
<proteinExistence type="predicted"/>
<reference evidence="1 2" key="1">
    <citation type="journal article" date="2015" name="BMC Genomics">
        <title>Genome mining reveals unlocked bioactive potential of marine Gram-negative bacteria.</title>
        <authorList>
            <person name="Machado H."/>
            <person name="Sonnenschein E.C."/>
            <person name="Melchiorsen J."/>
            <person name="Gram L."/>
        </authorList>
    </citation>
    <scope>NUCLEOTIDE SEQUENCE [LARGE SCALE GENOMIC DNA]</scope>
    <source>
        <strain evidence="1 2">S3137</strain>
    </source>
</reference>
<keyword evidence="1" id="KW-0808">Transferase</keyword>
<gene>
    <name evidence="1" type="ORF">TW72_12690</name>
</gene>
<evidence type="ECO:0000313" key="2">
    <source>
        <dbReference type="Proteomes" id="UP000033664"/>
    </source>
</evidence>
<comment type="caution">
    <text evidence="1">The sequence shown here is derived from an EMBL/GenBank/DDBJ whole genome shotgun (WGS) entry which is preliminary data.</text>
</comment>
<protein>
    <submittedName>
        <fullName evidence="1">Glycosyl transferase</fullName>
    </submittedName>
</protein>
<dbReference type="Proteomes" id="UP000033664">
    <property type="component" value="Unassembled WGS sequence"/>
</dbReference>
<accession>A0A0F4PWC5</accession>
<dbReference type="PATRIC" id="fig|151081.8.peg.2371"/>
<dbReference type="AlphaFoldDB" id="A0A0F4PWC5"/>
<dbReference type="GO" id="GO:0016740">
    <property type="term" value="F:transferase activity"/>
    <property type="evidence" value="ECO:0007669"/>
    <property type="project" value="UniProtKB-KW"/>
</dbReference>
<keyword evidence="2" id="KW-1185">Reference proteome</keyword>
<sequence length="413" mass="47167">MADFHQNGIVTTLHNISQRSVAELEGELVQFAQERPMGLILPSLFSELEGPALGNIVNHLQQVPYLDEVIIGLDRADEQQYRHALTFFDKLPQKHRVLWNDGPRLRALDSELQALGVAPKELGKGRNVWYCMGYTLAASKVESIALHDCDILTYDRALLARLIYPVAHPRFNYEFCKGFYARTAAGKINGRVSRLLVTPLLRSFKTVLGSTDYLEYMDSFRYPLAGEFSFRRDVLNDIRIPSDWGLEIGVLSEMYRNYAHNRLCQVDIAQTYDHKHQDLSLEDRNAGLSKMSVDITKALFRKLATQGETFTTETIRSLKATYYRIALDFVETYHNDALMNGLSLDIHQEEKAVEMFAQNIMHAGQHFLEHPMEAPFVPSWNRVVSAMPDVFARLREAVELDNQQFSAHIRKAG</sequence>
<dbReference type="eggNOG" id="COG1215">
    <property type="taxonomic scope" value="Bacteria"/>
</dbReference>
<evidence type="ECO:0000313" key="1">
    <source>
        <dbReference type="EMBL" id="KJY98581.1"/>
    </source>
</evidence>
<dbReference type="EMBL" id="JXXZ01000010">
    <property type="protein sequence ID" value="KJY98581.1"/>
    <property type="molecule type" value="Genomic_DNA"/>
</dbReference>
<dbReference type="OrthoDB" id="9477at2"/>
<dbReference type="RefSeq" id="WP_045979698.1">
    <property type="nucleotide sequence ID" value="NZ_CP023396.1"/>
</dbReference>
<dbReference type="InterPro" id="IPR029044">
    <property type="entry name" value="Nucleotide-diphossugar_trans"/>
</dbReference>
<organism evidence="1 2">
    <name type="scientific">Pseudoalteromonas ruthenica</name>
    <dbReference type="NCBI Taxonomy" id="151081"/>
    <lineage>
        <taxon>Bacteria</taxon>
        <taxon>Pseudomonadati</taxon>
        <taxon>Pseudomonadota</taxon>
        <taxon>Gammaproteobacteria</taxon>
        <taxon>Alteromonadales</taxon>
        <taxon>Pseudoalteromonadaceae</taxon>
        <taxon>Pseudoalteromonas</taxon>
    </lineage>
</organism>
<name>A0A0F4PWC5_9GAMM</name>